<proteinExistence type="predicted"/>
<dbReference type="AlphaFoldDB" id="A0A5C1HXK5"/>
<evidence type="ECO:0000313" key="1">
    <source>
        <dbReference type="EMBL" id="QEM10596.1"/>
    </source>
</evidence>
<accession>A0A5C1HXK5</accession>
<name>A0A5C1HXK5_9SPHI</name>
<reference evidence="1" key="1">
    <citation type="submission" date="2019-08" db="EMBL/GenBank/DDBJ databases">
        <title>Comparative genome analysis confer to the adaptation heavy metal polluted environment.</title>
        <authorList>
            <person name="Li Y."/>
        </authorList>
    </citation>
    <scope>NUCLEOTIDE SEQUENCE [LARGE SCALE GENOMIC DNA]</scope>
    <source>
        <strain evidence="1">P1</strain>
    </source>
</reference>
<evidence type="ECO:0000313" key="2">
    <source>
        <dbReference type="Proteomes" id="UP000251402"/>
    </source>
</evidence>
<protein>
    <submittedName>
        <fullName evidence="1">Uncharacterized protein</fullName>
    </submittedName>
</protein>
<organism evidence="1 2">
    <name type="scientific">Mucilaginibacter rubeus</name>
    <dbReference type="NCBI Taxonomy" id="2027860"/>
    <lineage>
        <taxon>Bacteria</taxon>
        <taxon>Pseudomonadati</taxon>
        <taxon>Bacteroidota</taxon>
        <taxon>Sphingobacteriia</taxon>
        <taxon>Sphingobacteriales</taxon>
        <taxon>Sphingobacteriaceae</taxon>
        <taxon>Mucilaginibacter</taxon>
    </lineage>
</organism>
<dbReference type="KEGG" id="mrub:DEO27_011385"/>
<gene>
    <name evidence="1" type="ORF">DEO27_011385</name>
</gene>
<dbReference type="Proteomes" id="UP000251402">
    <property type="component" value="Chromosome"/>
</dbReference>
<dbReference type="OrthoDB" id="9803616at2"/>
<keyword evidence="2" id="KW-1185">Reference proteome</keyword>
<dbReference type="EMBL" id="CP043450">
    <property type="protein sequence ID" value="QEM10596.1"/>
    <property type="molecule type" value="Genomic_DNA"/>
</dbReference>
<dbReference type="RefSeq" id="WP_112566243.1">
    <property type="nucleotide sequence ID" value="NZ_CP043450.1"/>
</dbReference>
<sequence length="332" mass="34727">MDLNGLSSITNQSEMQDWLAENLVTPVTPAITASDLGLIMQRMVEVSGGGDQGLLLFDLKNSNYSLQLSDKAIEILTAAPNTVTVPQNADVAFPIGKQIVITQSGPGQTTIVPASGVTINSADARFSLRTRFSGATLVKKSADSWWLWGDLGGAADVIKTAYINLTNTGSDATTSGWSNNVYFSAIGSQLALSSSQGEALGWSMTAAVGTANTLHFEKLPERALSDVNYPDDVLQTLWYLDGGTSFTLKLSGLNPQKTYTVKTAATDNAAGDGPTRVTVGGISQVGASPDFVVVKLTFLGVSPDTNGNLSIIADNTAGAAYPLLNALIISED</sequence>